<dbReference type="InterPro" id="IPR050553">
    <property type="entry name" value="Thioredoxin_ResA/DsbE_sf"/>
</dbReference>
<evidence type="ECO:0000313" key="8">
    <source>
        <dbReference type="Proteomes" id="UP000770785"/>
    </source>
</evidence>
<dbReference type="InterPro" id="IPR036249">
    <property type="entry name" value="Thioredoxin-like_sf"/>
</dbReference>
<dbReference type="SUPFAM" id="SSF52833">
    <property type="entry name" value="Thioredoxin-like"/>
    <property type="match status" value="1"/>
</dbReference>
<reference evidence="7 8" key="1">
    <citation type="submission" date="2020-03" db="EMBL/GenBank/DDBJ databases">
        <title>Genomic Encyclopedia of Type Strains, Phase IV (KMG-IV): sequencing the most valuable type-strain genomes for metagenomic binning, comparative biology and taxonomic classification.</title>
        <authorList>
            <person name="Goeker M."/>
        </authorList>
    </citation>
    <scope>NUCLEOTIDE SEQUENCE [LARGE SCALE GENOMIC DNA]</scope>
    <source>
        <strain evidence="7 8">DSM 105096</strain>
    </source>
</reference>
<sequence length="398" mass="45310">MKSLLVTTLLLLSAYVAGQTKINGHFESAEGWSREVYLLAITDYNSVFASTERYNIDTTSLDSNGNFEFSLGELPCTDCLYRIDVRPADAEGAFIYGGTSKENYALFELQNNGSYYLTGSVSNLTKSFSINGGDASWSYEEIRKIREPVYAVGDEVNAKFTDEEYLRGKDIDSLQSVFLGKLEAVINDNNKLLADFIDRSANIYDRTIGLSVYDYDQSADNDIEYYEEVFNGIDSTYVNHPYYRQLAEKINEVKYVLPVGSVAPDLRIIDSEGKMVSLDSTGKNLVLVDFWASWCSPCRYENREFVKPLYDRFKDAGFEVFSVSLDKSRDQWLKAIEKDKMTWINVSDLLGTDSPVYTTYKIESIPTTYLIDKEGMDILAKNIRGEELVKFVEQYYKK</sequence>
<gene>
    <name evidence="7" type="ORF">GGR27_002612</name>
</gene>
<dbReference type="InterPro" id="IPR000866">
    <property type="entry name" value="AhpC/TSA"/>
</dbReference>
<keyword evidence="2" id="KW-0201">Cytochrome c-type biogenesis</keyword>
<dbReference type="PROSITE" id="PS51352">
    <property type="entry name" value="THIOREDOXIN_2"/>
    <property type="match status" value="1"/>
</dbReference>
<organism evidence="7 8">
    <name type="scientific">Neolewinella antarctica</name>
    <dbReference type="NCBI Taxonomy" id="442734"/>
    <lineage>
        <taxon>Bacteria</taxon>
        <taxon>Pseudomonadati</taxon>
        <taxon>Bacteroidota</taxon>
        <taxon>Saprospiria</taxon>
        <taxon>Saprospirales</taxon>
        <taxon>Lewinellaceae</taxon>
        <taxon>Neolewinella</taxon>
    </lineage>
</organism>
<dbReference type="PANTHER" id="PTHR42852:SF6">
    <property type="entry name" value="THIOL:DISULFIDE INTERCHANGE PROTEIN DSBE"/>
    <property type="match status" value="1"/>
</dbReference>
<keyword evidence="3" id="KW-1015">Disulfide bond</keyword>
<evidence type="ECO:0000256" key="3">
    <source>
        <dbReference type="ARBA" id="ARBA00023157"/>
    </source>
</evidence>
<feature type="chain" id="PRO_5047544015" evidence="5">
    <location>
        <begin position="19"/>
        <end position="398"/>
    </location>
</feature>
<comment type="caution">
    <text evidence="7">The sequence shown here is derived from an EMBL/GenBank/DDBJ whole genome shotgun (WGS) entry which is preliminary data.</text>
</comment>
<evidence type="ECO:0000256" key="4">
    <source>
        <dbReference type="ARBA" id="ARBA00023284"/>
    </source>
</evidence>
<keyword evidence="5" id="KW-0732">Signal</keyword>
<dbReference type="EMBL" id="JAATJH010000004">
    <property type="protein sequence ID" value="NJC27099.1"/>
    <property type="molecule type" value="Genomic_DNA"/>
</dbReference>
<feature type="signal peptide" evidence="5">
    <location>
        <begin position="1"/>
        <end position="18"/>
    </location>
</feature>
<keyword evidence="4" id="KW-0676">Redox-active center</keyword>
<evidence type="ECO:0000313" key="7">
    <source>
        <dbReference type="EMBL" id="NJC27099.1"/>
    </source>
</evidence>
<evidence type="ECO:0000256" key="2">
    <source>
        <dbReference type="ARBA" id="ARBA00022748"/>
    </source>
</evidence>
<accession>A0ABX0XCU2</accession>
<name>A0ABX0XCU2_9BACT</name>
<dbReference type="InterPro" id="IPR013766">
    <property type="entry name" value="Thioredoxin_domain"/>
</dbReference>
<dbReference type="Gene3D" id="3.40.30.10">
    <property type="entry name" value="Glutaredoxin"/>
    <property type="match status" value="1"/>
</dbReference>
<dbReference type="Pfam" id="PF00578">
    <property type="entry name" value="AhpC-TSA"/>
    <property type="match status" value="1"/>
</dbReference>
<keyword evidence="8" id="KW-1185">Reference proteome</keyword>
<evidence type="ECO:0000256" key="5">
    <source>
        <dbReference type="SAM" id="SignalP"/>
    </source>
</evidence>
<dbReference type="Proteomes" id="UP000770785">
    <property type="component" value="Unassembled WGS sequence"/>
</dbReference>
<feature type="domain" description="Thioredoxin" evidence="6">
    <location>
        <begin position="257"/>
        <end position="397"/>
    </location>
</feature>
<comment type="subcellular location">
    <subcellularLocation>
        <location evidence="1">Cell envelope</location>
    </subcellularLocation>
</comment>
<proteinExistence type="predicted"/>
<dbReference type="PANTHER" id="PTHR42852">
    <property type="entry name" value="THIOL:DISULFIDE INTERCHANGE PROTEIN DSBE"/>
    <property type="match status" value="1"/>
</dbReference>
<protein>
    <submittedName>
        <fullName evidence="7">Peroxiredoxin</fullName>
    </submittedName>
</protein>
<evidence type="ECO:0000256" key="1">
    <source>
        <dbReference type="ARBA" id="ARBA00004196"/>
    </source>
</evidence>
<dbReference type="CDD" id="cd02966">
    <property type="entry name" value="TlpA_like_family"/>
    <property type="match status" value="1"/>
</dbReference>
<evidence type="ECO:0000259" key="6">
    <source>
        <dbReference type="PROSITE" id="PS51352"/>
    </source>
</evidence>
<dbReference type="RefSeq" id="WP_168037898.1">
    <property type="nucleotide sequence ID" value="NZ_JAATJH010000004.1"/>
</dbReference>